<dbReference type="Pfam" id="PF00743">
    <property type="entry name" value="FMO-like"/>
    <property type="match status" value="1"/>
</dbReference>
<evidence type="ECO:0000256" key="2">
    <source>
        <dbReference type="ARBA" id="ARBA00004111"/>
    </source>
</evidence>
<dbReference type="PANTHER" id="PTHR23023">
    <property type="entry name" value="DIMETHYLANILINE MONOOXYGENASE"/>
    <property type="match status" value="1"/>
</dbReference>
<comment type="cofactor">
    <cofactor evidence="1 20 21">
        <name>FAD</name>
        <dbReference type="ChEBI" id="CHEBI:57692"/>
    </cofactor>
</comment>
<evidence type="ECO:0000256" key="9">
    <source>
        <dbReference type="ARBA" id="ARBA00022848"/>
    </source>
</evidence>
<dbReference type="EMBL" id="JH885014">
    <property type="protein sequence ID" value="ELR44903.1"/>
    <property type="molecule type" value="Genomic_DNA"/>
</dbReference>
<keyword evidence="5 20" id="KW-0285">Flavoprotein</keyword>
<evidence type="ECO:0000256" key="11">
    <source>
        <dbReference type="ARBA" id="ARBA00022989"/>
    </source>
</evidence>
<accession>L8HM03</accession>
<dbReference type="GO" id="GO:0005789">
    <property type="term" value="C:endoplasmic reticulum membrane"/>
    <property type="evidence" value="ECO:0007669"/>
    <property type="project" value="UniProtKB-SubCell"/>
</dbReference>
<evidence type="ECO:0000313" key="23">
    <source>
        <dbReference type="EMBL" id="ELR44903.1"/>
    </source>
</evidence>
<evidence type="ECO:0000256" key="14">
    <source>
        <dbReference type="ARBA" id="ARBA00023136"/>
    </source>
</evidence>
<comment type="catalytic activity">
    <reaction evidence="18">
        <text>trimethylamine + NADPH + O2 = trimethylamine N-oxide + NADP(+) + H2O</text>
        <dbReference type="Rhea" id="RHEA:31979"/>
        <dbReference type="ChEBI" id="CHEBI:15377"/>
        <dbReference type="ChEBI" id="CHEBI:15379"/>
        <dbReference type="ChEBI" id="CHEBI:15724"/>
        <dbReference type="ChEBI" id="CHEBI:57783"/>
        <dbReference type="ChEBI" id="CHEBI:58349"/>
        <dbReference type="ChEBI" id="CHEBI:58389"/>
        <dbReference type="EC" id="1.14.13.148"/>
    </reaction>
    <physiologicalReaction direction="left-to-right" evidence="18">
        <dbReference type="Rhea" id="RHEA:31980"/>
    </physiologicalReaction>
</comment>
<evidence type="ECO:0000256" key="16">
    <source>
        <dbReference type="ARBA" id="ARBA00047338"/>
    </source>
</evidence>
<protein>
    <recommendedName>
        <fullName evidence="21">Flavin-containing monooxygenase</fullName>
        <ecNumber evidence="21">1.-.-.-</ecNumber>
    </recommendedName>
</protein>
<name>L8HM03_9CETA</name>
<keyword evidence="12 20" id="KW-0560">Oxidoreductase</keyword>
<evidence type="ECO:0000256" key="1">
    <source>
        <dbReference type="ARBA" id="ARBA00001974"/>
    </source>
</evidence>
<organism evidence="23 24">
    <name type="scientific">Bos mutus</name>
    <name type="common">wild yak</name>
    <dbReference type="NCBI Taxonomy" id="72004"/>
    <lineage>
        <taxon>Eukaryota</taxon>
        <taxon>Metazoa</taxon>
        <taxon>Chordata</taxon>
        <taxon>Craniata</taxon>
        <taxon>Vertebrata</taxon>
        <taxon>Euteleostomi</taxon>
        <taxon>Mammalia</taxon>
        <taxon>Eutheria</taxon>
        <taxon>Laurasiatheria</taxon>
        <taxon>Artiodactyla</taxon>
        <taxon>Ruminantia</taxon>
        <taxon>Pecora</taxon>
        <taxon>Bovidae</taxon>
        <taxon>Bovinae</taxon>
        <taxon>Bos</taxon>
    </lineage>
</organism>
<dbReference type="Gene3D" id="3.50.50.60">
    <property type="entry name" value="FAD/NAD(P)-binding domain"/>
    <property type="match status" value="4"/>
</dbReference>
<evidence type="ECO:0000313" key="24">
    <source>
        <dbReference type="Proteomes" id="UP000011080"/>
    </source>
</evidence>
<keyword evidence="13 20" id="KW-0503">Monooxygenase</keyword>
<dbReference type="FunFam" id="3.50.50.60:FF:000073">
    <property type="entry name" value="Dimethylaniline monooxygenase [N-oxide-forming]"/>
    <property type="match status" value="1"/>
</dbReference>
<dbReference type="FunFam" id="3.50.50.60:FF:000183">
    <property type="entry name" value="Dimethylaniline monooxygenase [N-oxide-forming]"/>
    <property type="match status" value="1"/>
</dbReference>
<evidence type="ECO:0000256" key="10">
    <source>
        <dbReference type="ARBA" id="ARBA00022857"/>
    </source>
</evidence>
<evidence type="ECO:0000256" key="8">
    <source>
        <dbReference type="ARBA" id="ARBA00022827"/>
    </source>
</evidence>
<evidence type="ECO:0000256" key="17">
    <source>
        <dbReference type="ARBA" id="ARBA00048041"/>
    </source>
</evidence>
<feature type="transmembrane region" description="Helical" evidence="22">
    <location>
        <begin position="527"/>
        <end position="546"/>
    </location>
</feature>
<comment type="function">
    <text evidence="15">Broad spectrum monooxygenase that catalyzes the oxygenation of a wide variety of nitrogen- and sulfur-containing compounds including xenobiotics. Catalyzes the S-oxygenation of hypotaurine to produce taurine, an organic osmolyte involved in cell volume regulation as well as a variety of cytoprotective and developmental processes. In vitro, catalyzes the N-oxygenation of trimethylamine (TMA) to produce trimethylamine N-oxide (TMAO) and could therefore participate to the detoxification of this compound that is generated by the action of gut microbiota from dietary precursors such as choline, choline containing compounds, betaine or L-carnitine.</text>
</comment>
<sequence length="548" mass="62586">MPGKRIMVVGAGVSGLGAIKICLEEGLEPFCFEESNDIGGLWRYEEKTERGRPSVYKSVISNTSKEMMAYSDYPFPDHFPNYLHNSKIMEYLHMYVKHFHHLKHIRFLSKVCSVRKHSDFSFTGQWDVVVQAEGKQESYVFDGIMVCSGLFTNPFMPLQKFPGIQCLIVFLPTGIMRFKGQYIHSWEYKSPEKFQGKKIIVIGIGNSAIDLAIELSHVAAQVFLSTRSGAWIWNRVWDSGMPMDTVLFTRFNSLVKKIFPEFLINRWAENKLNSRFNHDIYGLLPQHRFLSHQASFGDDLPNYIITGRVRMKPNVTKFTETSAIFEDGTEEDVDVIIFATGYGYTCSFPFLENNSTVLDIQHSMYKFVFPPELEKPTLAFIGILQPVGATIPTSELQSQWAVCVFKGLNKLPSVSGMLADIRKKRTKLEKQYLNSPRDARRVQYVDYMDEIASEIAVKPNLFSLFLWDPKLALELFLGPCTSYQYCLQGPGKWAGAREAILTQRERIIKPLRTRTLICAQAPCCVPLWLKSICVALLLFVLTFIIIKG</sequence>
<evidence type="ECO:0000256" key="4">
    <source>
        <dbReference type="ARBA" id="ARBA00009183"/>
    </source>
</evidence>
<dbReference type="GO" id="GO:0034899">
    <property type="term" value="F:trimethylamine monooxygenase activity"/>
    <property type="evidence" value="ECO:0007669"/>
    <property type="project" value="UniProtKB-EC"/>
</dbReference>
<evidence type="ECO:0000256" key="13">
    <source>
        <dbReference type="ARBA" id="ARBA00023033"/>
    </source>
</evidence>
<dbReference type="Proteomes" id="UP000011080">
    <property type="component" value="Unassembled WGS sequence"/>
</dbReference>
<dbReference type="GO" id="GO:0050660">
    <property type="term" value="F:flavin adenine dinucleotide binding"/>
    <property type="evidence" value="ECO:0007669"/>
    <property type="project" value="InterPro"/>
</dbReference>
<comment type="catalytic activity">
    <reaction evidence="17">
        <text>hypotaurine + NADPH + O2 + H(+) = taurine + NADP(+) + H2O</text>
        <dbReference type="Rhea" id="RHEA:69819"/>
        <dbReference type="ChEBI" id="CHEBI:15377"/>
        <dbReference type="ChEBI" id="CHEBI:15378"/>
        <dbReference type="ChEBI" id="CHEBI:15379"/>
        <dbReference type="ChEBI" id="CHEBI:57783"/>
        <dbReference type="ChEBI" id="CHEBI:57853"/>
        <dbReference type="ChEBI" id="CHEBI:58349"/>
        <dbReference type="ChEBI" id="CHEBI:507393"/>
        <dbReference type="EC" id="1.14.13.8"/>
    </reaction>
    <physiologicalReaction direction="left-to-right" evidence="17">
        <dbReference type="Rhea" id="RHEA:69820"/>
    </physiologicalReaction>
</comment>
<comment type="catalytic activity">
    <reaction evidence="16">
        <text>hypotaurine + NADH + O2 + H(+) = taurine + NAD(+) + H2O</text>
        <dbReference type="Rhea" id="RHEA:74111"/>
        <dbReference type="ChEBI" id="CHEBI:15377"/>
        <dbReference type="ChEBI" id="CHEBI:15378"/>
        <dbReference type="ChEBI" id="CHEBI:15379"/>
        <dbReference type="ChEBI" id="CHEBI:57540"/>
        <dbReference type="ChEBI" id="CHEBI:57853"/>
        <dbReference type="ChEBI" id="CHEBI:57945"/>
        <dbReference type="ChEBI" id="CHEBI:507393"/>
        <dbReference type="EC" id="1.14.13.8"/>
    </reaction>
    <physiologicalReaction direction="left-to-right" evidence="16">
        <dbReference type="Rhea" id="RHEA:74112"/>
    </physiologicalReaction>
</comment>
<keyword evidence="10 20" id="KW-0521">NADP</keyword>
<evidence type="ECO:0000256" key="12">
    <source>
        <dbReference type="ARBA" id="ARBA00023002"/>
    </source>
</evidence>
<comment type="subcellular location">
    <subcellularLocation>
        <location evidence="3">Endoplasmic reticulum membrane</location>
        <topology evidence="3">Single-pass membrane protein</topology>
    </subcellularLocation>
    <subcellularLocation>
        <location evidence="2">Microsome membrane</location>
        <topology evidence="2">Single-pass membrane protein</topology>
    </subcellularLocation>
</comment>
<evidence type="ECO:0000256" key="6">
    <source>
        <dbReference type="ARBA" id="ARBA00022692"/>
    </source>
</evidence>
<dbReference type="SUPFAM" id="SSF51905">
    <property type="entry name" value="FAD/NAD(P)-binding domain"/>
    <property type="match status" value="2"/>
</dbReference>
<keyword evidence="8 20" id="KW-0274">FAD</keyword>
<evidence type="ECO:0000256" key="5">
    <source>
        <dbReference type="ARBA" id="ARBA00022630"/>
    </source>
</evidence>
<comment type="similarity">
    <text evidence="4 20 21">Belongs to the FMO family.</text>
</comment>
<keyword evidence="9" id="KW-0492">Microsome</keyword>
<evidence type="ECO:0000256" key="20">
    <source>
        <dbReference type="PIRNR" id="PIRNR000332"/>
    </source>
</evidence>
<dbReference type="InterPro" id="IPR050346">
    <property type="entry name" value="FMO-like"/>
</dbReference>
<dbReference type="GO" id="GO:0047822">
    <property type="term" value="F:hypotaurine monooxygenase activity"/>
    <property type="evidence" value="ECO:0007669"/>
    <property type="project" value="RHEA"/>
</dbReference>
<dbReference type="AlphaFoldDB" id="L8HM03"/>
<dbReference type="InterPro" id="IPR036188">
    <property type="entry name" value="FAD/NAD-bd_sf"/>
</dbReference>
<dbReference type="InterPro" id="IPR000960">
    <property type="entry name" value="Flavin_mOase"/>
</dbReference>
<evidence type="ECO:0000256" key="22">
    <source>
        <dbReference type="SAM" id="Phobius"/>
    </source>
</evidence>
<keyword evidence="14 20" id="KW-0472">Membrane</keyword>
<evidence type="ECO:0000256" key="19">
    <source>
        <dbReference type="ARBA" id="ARBA00049443"/>
    </source>
</evidence>
<evidence type="ECO:0000256" key="15">
    <source>
        <dbReference type="ARBA" id="ARBA00045957"/>
    </source>
</evidence>
<evidence type="ECO:0000256" key="21">
    <source>
        <dbReference type="RuleBase" id="RU361177"/>
    </source>
</evidence>
<proteinExistence type="inferred from homology"/>
<dbReference type="InterPro" id="IPR020946">
    <property type="entry name" value="Flavin_mOase-like"/>
</dbReference>
<dbReference type="PRINTS" id="PR01121">
    <property type="entry name" value="FMOXYGENASE1"/>
</dbReference>
<comment type="catalytic activity">
    <reaction evidence="19">
        <text>N,N-dimethylaniline + NADPH + O2 + H(+) = N,N-dimethylaniline N-oxide + NADP(+) + H2O</text>
        <dbReference type="Rhea" id="RHEA:24468"/>
        <dbReference type="ChEBI" id="CHEBI:15377"/>
        <dbReference type="ChEBI" id="CHEBI:15378"/>
        <dbReference type="ChEBI" id="CHEBI:15379"/>
        <dbReference type="ChEBI" id="CHEBI:16269"/>
        <dbReference type="ChEBI" id="CHEBI:17735"/>
        <dbReference type="ChEBI" id="CHEBI:57783"/>
        <dbReference type="ChEBI" id="CHEBI:58349"/>
        <dbReference type="EC" id="1.14.13.8"/>
    </reaction>
    <physiologicalReaction direction="left-to-right" evidence="19">
        <dbReference type="Rhea" id="RHEA:24469"/>
    </physiologicalReaction>
</comment>
<dbReference type="InterPro" id="IPR002253">
    <property type="entry name" value="Flavin_mOase_1"/>
</dbReference>
<dbReference type="EC" id="1.-.-.-" evidence="21"/>
<reference evidence="23 24" key="1">
    <citation type="journal article" date="2012" name="Nat. Genet.">
        <title>The yak genome and adaptation to life at high altitude.</title>
        <authorList>
            <person name="Qiu Q."/>
            <person name="Zhang G."/>
            <person name="Ma T."/>
            <person name="Qian W."/>
            <person name="Wang J."/>
            <person name="Ye Z."/>
            <person name="Cao C."/>
            <person name="Hu Q."/>
            <person name="Kim J."/>
            <person name="Larkin D.M."/>
            <person name="Auvil L."/>
            <person name="Capitanu B."/>
            <person name="Ma J."/>
            <person name="Lewin H.A."/>
            <person name="Qian X."/>
            <person name="Lang Y."/>
            <person name="Zhou R."/>
            <person name="Wang L."/>
            <person name="Wang K."/>
            <person name="Xia J."/>
            <person name="Liao S."/>
            <person name="Pan S."/>
            <person name="Lu X."/>
            <person name="Hou H."/>
            <person name="Wang Y."/>
            <person name="Zang X."/>
            <person name="Yin Y."/>
            <person name="Ma H."/>
            <person name="Zhang J."/>
            <person name="Wang Z."/>
            <person name="Zhang Y."/>
            <person name="Zhang D."/>
            <person name="Yonezawa T."/>
            <person name="Hasegawa M."/>
            <person name="Zhong Y."/>
            <person name="Liu W."/>
            <person name="Zhang Y."/>
            <person name="Huang Z."/>
            <person name="Zhang S."/>
            <person name="Long R."/>
            <person name="Yang H."/>
            <person name="Wang J."/>
            <person name="Lenstra J.A."/>
            <person name="Cooper D.N."/>
            <person name="Wu Y."/>
            <person name="Wang J."/>
            <person name="Shi P."/>
            <person name="Wang J."/>
            <person name="Liu J."/>
        </authorList>
    </citation>
    <scope>NUCLEOTIDE SEQUENCE [LARGE SCALE GENOMIC DNA]</scope>
    <source>
        <strain evidence="24">yakQH1</strain>
    </source>
</reference>
<dbReference type="GO" id="GO:0004499">
    <property type="term" value="F:N,N-dimethylaniline monooxygenase activity"/>
    <property type="evidence" value="ECO:0007669"/>
    <property type="project" value="UniProtKB-UniRule"/>
</dbReference>
<keyword evidence="11 22" id="KW-1133">Transmembrane helix</keyword>
<gene>
    <name evidence="23" type="ORF">M91_06111</name>
</gene>
<keyword evidence="7 20" id="KW-0256">Endoplasmic reticulum</keyword>
<keyword evidence="6 22" id="KW-0812">Transmembrane</keyword>
<dbReference type="GO" id="GO:0050661">
    <property type="term" value="F:NADP binding"/>
    <property type="evidence" value="ECO:0007669"/>
    <property type="project" value="InterPro"/>
</dbReference>
<evidence type="ECO:0000256" key="7">
    <source>
        <dbReference type="ARBA" id="ARBA00022824"/>
    </source>
</evidence>
<dbReference type="FunFam" id="3.50.50.60:FF:000023">
    <property type="entry name" value="Dimethylaniline monooxygenase [N-oxide-forming]"/>
    <property type="match status" value="1"/>
</dbReference>
<dbReference type="FunFam" id="3.50.50.60:FF:000543">
    <property type="entry name" value="Dimethylaniline monooxygenase [N-oxide-forming]"/>
    <property type="match status" value="1"/>
</dbReference>
<dbReference type="PIRSF" id="PIRSF000332">
    <property type="entry name" value="FMO"/>
    <property type="match status" value="1"/>
</dbReference>
<dbReference type="STRING" id="72004.ENSBMUP00000009629"/>
<evidence type="ECO:0000256" key="18">
    <source>
        <dbReference type="ARBA" id="ARBA00048088"/>
    </source>
</evidence>
<evidence type="ECO:0000256" key="3">
    <source>
        <dbReference type="ARBA" id="ARBA00004389"/>
    </source>
</evidence>
<dbReference type="PRINTS" id="PR00370">
    <property type="entry name" value="FMOXYGENASE"/>
</dbReference>